<evidence type="ECO:0000313" key="6">
    <source>
        <dbReference type="Proteomes" id="UP000000442"/>
    </source>
</evidence>
<feature type="binding site" evidence="3">
    <location>
        <begin position="287"/>
        <end position="294"/>
    </location>
    <ligand>
        <name>FAD</name>
        <dbReference type="ChEBI" id="CHEBI:57692"/>
    </ligand>
</feature>
<dbReference type="InterPro" id="IPR029035">
    <property type="entry name" value="DHS-like_NAD/FAD-binding_dom"/>
</dbReference>
<accession>C0QIH2</accession>
<dbReference type="eggNOG" id="COG2025">
    <property type="taxonomic scope" value="Bacteria"/>
</dbReference>
<keyword evidence="2" id="KW-0813">Transport</keyword>
<dbReference type="SMART" id="SM00893">
    <property type="entry name" value="ETF"/>
    <property type="match status" value="1"/>
</dbReference>
<dbReference type="InterPro" id="IPR033947">
    <property type="entry name" value="ETF_alpha_N"/>
</dbReference>
<comment type="cofactor">
    <cofactor evidence="3">
        <name>FAD</name>
        <dbReference type="ChEBI" id="CHEBI:57692"/>
    </cofactor>
    <text evidence="3">Binds 1 FAD per dimer.</text>
</comment>
<dbReference type="InterPro" id="IPR014731">
    <property type="entry name" value="ETF_asu_C"/>
</dbReference>
<sequence length="344" mass="37746">MNTTTTTDRIDMADTTRDIWVFGDYRNYFQNRVTLQILARARDLASKTGGRVCAVVFGHKVDEYVAEYIAHGAEKVYTMDDPQLGSYSLETYSRLMARLVDKHRPATLLVGATRFGQEMAPRIAKKLKTGLTADCIDLEIDERGLLVQIAPSFGGNLIAKIVTPQARPQMATVRPGTFHEMPHDYDATGEVISEPLPKDLPKDKIRLISSELKPSEKQKIEDADIVICAGRGMGSKGKLKKLFDLAELMKAEVGATRPLVYAEWIAHEAMVGQAGKNIKPKVLFSFGISGAIQHTAALGDADFIVAINKNPNAAMMKMADVAIVADANQVCLGIIKAIKEKVRD</sequence>
<dbReference type="GO" id="GO:0033539">
    <property type="term" value="P:fatty acid beta-oxidation using acyl-CoA dehydrogenase"/>
    <property type="evidence" value="ECO:0007669"/>
    <property type="project" value="TreeGrafter"/>
</dbReference>
<dbReference type="RefSeq" id="WP_015906623.1">
    <property type="nucleotide sequence ID" value="NC_012108.1"/>
</dbReference>
<reference evidence="5 6" key="1">
    <citation type="journal article" date="2009" name="Environ. Microbiol.">
        <title>Genome sequence of Desulfobacterium autotrophicum HRM2, a marine sulfate reducer oxidizing organic carbon completely to carbon dioxide.</title>
        <authorList>
            <person name="Strittmatter A.W."/>
            <person name="Liesegang H."/>
            <person name="Rabus R."/>
            <person name="Decker I."/>
            <person name="Amann J."/>
            <person name="Andres S."/>
            <person name="Henne A."/>
            <person name="Fricke W.F."/>
            <person name="Martinez-Arias R."/>
            <person name="Bartels D."/>
            <person name="Goesmann A."/>
            <person name="Krause L."/>
            <person name="Puehler A."/>
            <person name="Klenk H.P."/>
            <person name="Richter M."/>
            <person name="Schuler M."/>
            <person name="Gloeckner F.O."/>
            <person name="Meyerdierks A."/>
            <person name="Gottschalk G."/>
            <person name="Amann R."/>
        </authorList>
    </citation>
    <scope>NUCLEOTIDE SEQUENCE [LARGE SCALE GENOMIC DNA]</scope>
    <source>
        <strain evidence="6">ATCC 43914 / DSM 3382 / HRM2</strain>
    </source>
</reference>
<dbReference type="Pfam" id="PF00766">
    <property type="entry name" value="ETF_alpha"/>
    <property type="match status" value="1"/>
</dbReference>
<dbReference type="STRING" id="177437.HRM2_48680"/>
<organism evidence="5 6">
    <name type="scientific">Desulforapulum autotrophicum (strain ATCC 43914 / DSM 3382 / VKM B-1955 / HRM2)</name>
    <name type="common">Desulfobacterium autotrophicum</name>
    <dbReference type="NCBI Taxonomy" id="177437"/>
    <lineage>
        <taxon>Bacteria</taxon>
        <taxon>Pseudomonadati</taxon>
        <taxon>Thermodesulfobacteriota</taxon>
        <taxon>Desulfobacteria</taxon>
        <taxon>Desulfobacterales</taxon>
        <taxon>Desulfobacteraceae</taxon>
        <taxon>Desulforapulum</taxon>
    </lineage>
</organism>
<evidence type="ECO:0000256" key="1">
    <source>
        <dbReference type="ARBA" id="ARBA00005817"/>
    </source>
</evidence>
<evidence type="ECO:0000256" key="3">
    <source>
        <dbReference type="PIRSR" id="PIRSR000089-1"/>
    </source>
</evidence>
<keyword evidence="3" id="KW-0285">Flavoprotein</keyword>
<dbReference type="Pfam" id="PF01012">
    <property type="entry name" value="ETF"/>
    <property type="match status" value="1"/>
</dbReference>
<keyword evidence="6" id="KW-1185">Reference proteome</keyword>
<dbReference type="SUPFAM" id="SSF52467">
    <property type="entry name" value="DHS-like NAD/FAD-binding domain"/>
    <property type="match status" value="1"/>
</dbReference>
<dbReference type="Proteomes" id="UP000000442">
    <property type="component" value="Chromosome"/>
</dbReference>
<dbReference type="GO" id="GO:0009055">
    <property type="term" value="F:electron transfer activity"/>
    <property type="evidence" value="ECO:0007669"/>
    <property type="project" value="InterPro"/>
</dbReference>
<dbReference type="InterPro" id="IPR014729">
    <property type="entry name" value="Rossmann-like_a/b/a_fold"/>
</dbReference>
<dbReference type="InterPro" id="IPR001308">
    <property type="entry name" value="ETF_a/FixB"/>
</dbReference>
<feature type="binding site" evidence="3">
    <location>
        <begin position="256"/>
        <end position="257"/>
    </location>
    <ligand>
        <name>FAD</name>
        <dbReference type="ChEBI" id="CHEBI:57692"/>
    </ligand>
</feature>
<proteinExistence type="inferred from homology"/>
<evidence type="ECO:0000313" key="5">
    <source>
        <dbReference type="EMBL" id="ACN17916.1"/>
    </source>
</evidence>
<name>C0QIH2_DESAH</name>
<gene>
    <name evidence="5" type="primary">etfA4</name>
    <name evidence="5" type="ordered locus">HRM2_48680</name>
</gene>
<evidence type="ECO:0000259" key="4">
    <source>
        <dbReference type="SMART" id="SM00893"/>
    </source>
</evidence>
<feature type="domain" description="Electron transfer flavoprotein alpha/beta-subunit N-terminal" evidence="4">
    <location>
        <begin position="19"/>
        <end position="204"/>
    </location>
</feature>
<dbReference type="PIRSF" id="PIRSF000089">
    <property type="entry name" value="Electra_flavoP_a"/>
    <property type="match status" value="1"/>
</dbReference>
<dbReference type="Gene3D" id="3.40.50.620">
    <property type="entry name" value="HUPs"/>
    <property type="match status" value="1"/>
</dbReference>
<evidence type="ECO:0000256" key="2">
    <source>
        <dbReference type="ARBA" id="ARBA00022982"/>
    </source>
</evidence>
<dbReference type="Gene3D" id="3.40.50.1220">
    <property type="entry name" value="TPP-binding domain"/>
    <property type="match status" value="1"/>
</dbReference>
<keyword evidence="2" id="KW-0249">Electron transport</keyword>
<feature type="binding site" evidence="3">
    <location>
        <position position="231"/>
    </location>
    <ligand>
        <name>FAD</name>
        <dbReference type="ChEBI" id="CHEBI:57692"/>
    </ligand>
</feature>
<dbReference type="HOGENOM" id="CLU_034178_1_1_7"/>
<dbReference type="GO" id="GO:0050660">
    <property type="term" value="F:flavin adenine dinucleotide binding"/>
    <property type="evidence" value="ECO:0007669"/>
    <property type="project" value="InterPro"/>
</dbReference>
<dbReference type="CDD" id="cd01715">
    <property type="entry name" value="ETF_alpha"/>
    <property type="match status" value="1"/>
</dbReference>
<protein>
    <submittedName>
        <fullName evidence="5">EtfA4</fullName>
    </submittedName>
</protein>
<comment type="similarity">
    <text evidence="1">Belongs to the ETF alpha-subunit/FixB family.</text>
</comment>
<dbReference type="AlphaFoldDB" id="C0QIH2"/>
<feature type="binding site" evidence="3">
    <location>
        <position position="308"/>
    </location>
    <ligand>
        <name>FAD</name>
        <dbReference type="ChEBI" id="CHEBI:57692"/>
    </ligand>
</feature>
<dbReference type="InterPro" id="IPR014730">
    <property type="entry name" value="ETF_a/b_N"/>
</dbReference>
<dbReference type="EMBL" id="CP001087">
    <property type="protein sequence ID" value="ACN17916.1"/>
    <property type="molecule type" value="Genomic_DNA"/>
</dbReference>
<keyword evidence="3" id="KW-0274">FAD</keyword>
<dbReference type="KEGG" id="dat:HRM2_48680"/>
<dbReference type="PANTHER" id="PTHR43153">
    <property type="entry name" value="ELECTRON TRANSFER FLAVOPROTEIN ALPHA"/>
    <property type="match status" value="1"/>
</dbReference>
<dbReference type="PANTHER" id="PTHR43153:SF1">
    <property type="entry name" value="ELECTRON TRANSFER FLAVOPROTEIN SUBUNIT ALPHA, MITOCHONDRIAL"/>
    <property type="match status" value="1"/>
</dbReference>
<dbReference type="SUPFAM" id="SSF52402">
    <property type="entry name" value="Adenine nucleotide alpha hydrolases-like"/>
    <property type="match status" value="1"/>
</dbReference>